<dbReference type="Proteomes" id="UP000479710">
    <property type="component" value="Unassembled WGS sequence"/>
</dbReference>
<evidence type="ECO:0000256" key="1">
    <source>
        <dbReference type="SAM" id="MobiDB-lite"/>
    </source>
</evidence>
<protein>
    <submittedName>
        <fullName evidence="2">Uncharacterized protein</fullName>
    </submittedName>
</protein>
<reference evidence="2 3" key="1">
    <citation type="submission" date="2019-11" db="EMBL/GenBank/DDBJ databases">
        <title>Whole genome sequence of Oryza granulata.</title>
        <authorList>
            <person name="Li W."/>
        </authorList>
    </citation>
    <scope>NUCLEOTIDE SEQUENCE [LARGE SCALE GENOMIC DNA]</scope>
    <source>
        <strain evidence="3">cv. Menghai</strain>
        <tissue evidence="2">Leaf</tissue>
    </source>
</reference>
<dbReference type="EMBL" id="SPHZ02000004">
    <property type="protein sequence ID" value="KAF0922045.1"/>
    <property type="molecule type" value="Genomic_DNA"/>
</dbReference>
<sequence length="129" mass="13855">MSACDEVSSHIDQHRATTRCSSTTNKRPRQVVTGDASGAYLARHRRKRPRRAGLSCPQPASRGPAPIHGATQEVADATSVGFNGDSSKDTATGGGRMMGRQHRAATEEKRSAEGKRCSPASKEKMAVWH</sequence>
<evidence type="ECO:0000313" key="3">
    <source>
        <dbReference type="Proteomes" id="UP000479710"/>
    </source>
</evidence>
<feature type="compositionally biased region" description="Basic and acidic residues" evidence="1">
    <location>
        <begin position="104"/>
        <end position="129"/>
    </location>
</feature>
<feature type="region of interest" description="Disordered" evidence="1">
    <location>
        <begin position="1"/>
        <end position="129"/>
    </location>
</feature>
<organism evidence="2 3">
    <name type="scientific">Oryza meyeriana var. granulata</name>
    <dbReference type="NCBI Taxonomy" id="110450"/>
    <lineage>
        <taxon>Eukaryota</taxon>
        <taxon>Viridiplantae</taxon>
        <taxon>Streptophyta</taxon>
        <taxon>Embryophyta</taxon>
        <taxon>Tracheophyta</taxon>
        <taxon>Spermatophyta</taxon>
        <taxon>Magnoliopsida</taxon>
        <taxon>Liliopsida</taxon>
        <taxon>Poales</taxon>
        <taxon>Poaceae</taxon>
        <taxon>BOP clade</taxon>
        <taxon>Oryzoideae</taxon>
        <taxon>Oryzeae</taxon>
        <taxon>Oryzinae</taxon>
        <taxon>Oryza</taxon>
        <taxon>Oryza meyeriana</taxon>
    </lineage>
</organism>
<comment type="caution">
    <text evidence="2">The sequence shown here is derived from an EMBL/GenBank/DDBJ whole genome shotgun (WGS) entry which is preliminary data.</text>
</comment>
<proteinExistence type="predicted"/>
<evidence type="ECO:0000313" key="2">
    <source>
        <dbReference type="EMBL" id="KAF0922045.1"/>
    </source>
</evidence>
<feature type="compositionally biased region" description="Basic residues" evidence="1">
    <location>
        <begin position="42"/>
        <end position="51"/>
    </location>
</feature>
<name>A0A6G1EAA6_9ORYZ</name>
<dbReference type="AlphaFoldDB" id="A0A6G1EAA6"/>
<keyword evidence="3" id="KW-1185">Reference proteome</keyword>
<accession>A0A6G1EAA6</accession>
<gene>
    <name evidence="2" type="ORF">E2562_023997</name>
</gene>